<dbReference type="FunFam" id="1.20.1250.20:FF:000078">
    <property type="entry name" value="MFS maltose transporter, putative"/>
    <property type="match status" value="1"/>
</dbReference>
<dbReference type="InterPro" id="IPR020846">
    <property type="entry name" value="MFS_dom"/>
</dbReference>
<feature type="transmembrane region" description="Helical" evidence="8">
    <location>
        <begin position="131"/>
        <end position="152"/>
    </location>
</feature>
<dbReference type="GO" id="GO:0016020">
    <property type="term" value="C:membrane"/>
    <property type="evidence" value="ECO:0007669"/>
    <property type="project" value="UniProtKB-SubCell"/>
</dbReference>
<keyword evidence="3 7" id="KW-0813">Transport</keyword>
<reference evidence="10" key="2">
    <citation type="submission" date="2022-07" db="EMBL/GenBank/DDBJ databases">
        <authorList>
            <person name="Goncalves M.F.M."/>
            <person name="Hilario S."/>
            <person name="Van De Peer Y."/>
            <person name="Esteves A.C."/>
            <person name="Alves A."/>
        </authorList>
    </citation>
    <scope>NUCLEOTIDE SEQUENCE</scope>
    <source>
        <strain evidence="10">MUM 19.33</strain>
    </source>
</reference>
<feature type="transmembrane region" description="Helical" evidence="8">
    <location>
        <begin position="282"/>
        <end position="304"/>
    </location>
</feature>
<dbReference type="InterPro" id="IPR050360">
    <property type="entry name" value="MFS_Sugar_Transporters"/>
</dbReference>
<feature type="transmembrane region" description="Helical" evidence="8">
    <location>
        <begin position="164"/>
        <end position="186"/>
    </location>
</feature>
<proteinExistence type="inferred from homology"/>
<dbReference type="PANTHER" id="PTHR48022">
    <property type="entry name" value="PLASTIDIC GLUCOSE TRANSPORTER 4"/>
    <property type="match status" value="1"/>
</dbReference>
<reference evidence="10" key="1">
    <citation type="journal article" date="2021" name="J Fungi (Basel)">
        <title>Genomic and Metabolomic Analyses of the Marine Fungus Emericellopsis cladophorae: Insights into Saltwater Adaptability Mechanisms and Its Biosynthetic Potential.</title>
        <authorList>
            <person name="Goncalves M.F.M."/>
            <person name="Hilario S."/>
            <person name="Van de Peer Y."/>
            <person name="Esteves A.C."/>
            <person name="Alves A."/>
        </authorList>
    </citation>
    <scope>NUCLEOTIDE SEQUENCE</scope>
    <source>
        <strain evidence="10">MUM 19.33</strain>
    </source>
</reference>
<dbReference type="PROSITE" id="PS50850">
    <property type="entry name" value="MFS"/>
    <property type="match status" value="1"/>
</dbReference>
<evidence type="ECO:0000256" key="5">
    <source>
        <dbReference type="ARBA" id="ARBA00022989"/>
    </source>
</evidence>
<dbReference type="PANTHER" id="PTHR48022:SF77">
    <property type="entry name" value="MAJOR FACILITATOR SUPERFAMILY (MFS) PROFILE DOMAIN-CONTAINING PROTEIN"/>
    <property type="match status" value="1"/>
</dbReference>
<dbReference type="InterPro" id="IPR036259">
    <property type="entry name" value="MFS_trans_sf"/>
</dbReference>
<organism evidence="10 11">
    <name type="scientific">Emericellopsis cladophorae</name>
    <dbReference type="NCBI Taxonomy" id="2686198"/>
    <lineage>
        <taxon>Eukaryota</taxon>
        <taxon>Fungi</taxon>
        <taxon>Dikarya</taxon>
        <taxon>Ascomycota</taxon>
        <taxon>Pezizomycotina</taxon>
        <taxon>Sordariomycetes</taxon>
        <taxon>Hypocreomycetidae</taxon>
        <taxon>Hypocreales</taxon>
        <taxon>Bionectriaceae</taxon>
        <taxon>Emericellopsis</taxon>
    </lineage>
</organism>
<sequence>MAEEDVTARPPRLTARARFGHFNTMLVFIMLYLACCALNYGYDVGTFSGVQAMQSFQREFGVYNPATGLWALPGWLSSVMTATPFFGKAIGCIGAGWIAERWGRKMAILGLCITSVIGAVLQVTATTAAQFTVGRIICYGMTGMAIVVVPIYQAETSPRVLRGMFGSTIQVMIVFGQLIATLIAFGTQHIPDRKGWQIPIGLQLVVPAVITALLPLLPESPRWLLSRGRRADAVLELRKLRAGKSEEAIQLEIEAIAYAHANEERGTWREVFDANNRTRTGVAILAMLGQQITGQAFPSQYGVLFYQSQGFRSQAFLFNVISNIVSITAVAITWFYVDAVGRRPVLLLGGSLMGAWLYVMGGIGTMPKDSLNVHERNLIVTSLMMFSFFYNLSWAPVSFVVVSEAAALRVKEKTNLLACVISVLTTFVTSFTVPYLINEQYANLGGKVGFIYGSTNFLMVALTWLFIPELKGRTLEEVDQLFASGAPLRHFGRLTTRTAEEVYRVEVARGKGNHAVGNEGLGEGSRGV</sequence>
<feature type="transmembrane region" description="Helical" evidence="8">
    <location>
        <begin position="75"/>
        <end position="99"/>
    </location>
</feature>
<dbReference type="InterPro" id="IPR005828">
    <property type="entry name" value="MFS_sugar_transport-like"/>
</dbReference>
<feature type="transmembrane region" description="Helical" evidence="8">
    <location>
        <begin position="344"/>
        <end position="366"/>
    </location>
</feature>
<dbReference type="Pfam" id="PF00083">
    <property type="entry name" value="Sugar_tr"/>
    <property type="match status" value="1"/>
</dbReference>
<accession>A0A9Q0BH25</accession>
<dbReference type="NCBIfam" id="TIGR00879">
    <property type="entry name" value="SP"/>
    <property type="match status" value="1"/>
</dbReference>
<keyword evidence="6 8" id="KW-0472">Membrane</keyword>
<evidence type="ECO:0000313" key="11">
    <source>
        <dbReference type="Proteomes" id="UP001055219"/>
    </source>
</evidence>
<feature type="transmembrane region" description="Helical" evidence="8">
    <location>
        <begin position="378"/>
        <end position="402"/>
    </location>
</feature>
<evidence type="ECO:0000256" key="6">
    <source>
        <dbReference type="ARBA" id="ARBA00023136"/>
    </source>
</evidence>
<evidence type="ECO:0000256" key="8">
    <source>
        <dbReference type="SAM" id="Phobius"/>
    </source>
</evidence>
<keyword evidence="4 8" id="KW-0812">Transmembrane</keyword>
<dbReference type="EMBL" id="JAGIXG020000006">
    <property type="protein sequence ID" value="KAI6783979.1"/>
    <property type="molecule type" value="Genomic_DNA"/>
</dbReference>
<feature type="transmembrane region" description="Helical" evidence="8">
    <location>
        <begin position="414"/>
        <end position="437"/>
    </location>
</feature>
<dbReference type="InterPro" id="IPR003663">
    <property type="entry name" value="Sugar/inositol_transpt"/>
</dbReference>
<feature type="transmembrane region" description="Helical" evidence="8">
    <location>
        <begin position="21"/>
        <end position="42"/>
    </location>
</feature>
<evidence type="ECO:0000256" key="4">
    <source>
        <dbReference type="ARBA" id="ARBA00022692"/>
    </source>
</evidence>
<gene>
    <name evidence="10" type="ORF">J7T54_001855</name>
</gene>
<comment type="caution">
    <text evidence="10">The sequence shown here is derived from an EMBL/GenBank/DDBJ whole genome shotgun (WGS) entry which is preliminary data.</text>
</comment>
<dbReference type="GO" id="GO:0005351">
    <property type="term" value="F:carbohydrate:proton symporter activity"/>
    <property type="evidence" value="ECO:0007669"/>
    <property type="project" value="TreeGrafter"/>
</dbReference>
<evidence type="ECO:0000256" key="7">
    <source>
        <dbReference type="RuleBase" id="RU003346"/>
    </source>
</evidence>
<keyword evidence="5 8" id="KW-1133">Transmembrane helix</keyword>
<dbReference type="OrthoDB" id="6612291at2759"/>
<dbReference type="RefSeq" id="XP_051364835.1">
    <property type="nucleotide sequence ID" value="XM_051503896.1"/>
</dbReference>
<feature type="transmembrane region" description="Helical" evidence="8">
    <location>
        <begin position="198"/>
        <end position="217"/>
    </location>
</feature>
<protein>
    <recommendedName>
        <fullName evidence="9">Major facilitator superfamily (MFS) profile domain-containing protein</fullName>
    </recommendedName>
</protein>
<feature type="transmembrane region" description="Helical" evidence="8">
    <location>
        <begin position="449"/>
        <end position="467"/>
    </location>
</feature>
<dbReference type="PROSITE" id="PS00216">
    <property type="entry name" value="SUGAR_TRANSPORT_1"/>
    <property type="match status" value="1"/>
</dbReference>
<dbReference type="Proteomes" id="UP001055219">
    <property type="component" value="Unassembled WGS sequence"/>
</dbReference>
<evidence type="ECO:0000256" key="2">
    <source>
        <dbReference type="ARBA" id="ARBA00010992"/>
    </source>
</evidence>
<evidence type="ECO:0000256" key="1">
    <source>
        <dbReference type="ARBA" id="ARBA00004141"/>
    </source>
</evidence>
<dbReference type="SUPFAM" id="SSF103473">
    <property type="entry name" value="MFS general substrate transporter"/>
    <property type="match status" value="1"/>
</dbReference>
<comment type="similarity">
    <text evidence="2 7">Belongs to the major facilitator superfamily. Sugar transporter (TC 2.A.1.1) family.</text>
</comment>
<evidence type="ECO:0000256" key="3">
    <source>
        <dbReference type="ARBA" id="ARBA00022448"/>
    </source>
</evidence>
<feature type="transmembrane region" description="Helical" evidence="8">
    <location>
        <begin position="106"/>
        <end position="125"/>
    </location>
</feature>
<keyword evidence="11" id="KW-1185">Reference proteome</keyword>
<evidence type="ECO:0000259" key="9">
    <source>
        <dbReference type="PROSITE" id="PS50850"/>
    </source>
</evidence>
<name>A0A9Q0BH25_9HYPO</name>
<dbReference type="PRINTS" id="PR00171">
    <property type="entry name" value="SUGRTRNSPORT"/>
</dbReference>
<comment type="subcellular location">
    <subcellularLocation>
        <location evidence="1">Membrane</location>
        <topology evidence="1">Multi-pass membrane protein</topology>
    </subcellularLocation>
</comment>
<dbReference type="GeneID" id="75828372"/>
<evidence type="ECO:0000313" key="10">
    <source>
        <dbReference type="EMBL" id="KAI6783979.1"/>
    </source>
</evidence>
<dbReference type="InterPro" id="IPR005829">
    <property type="entry name" value="Sugar_transporter_CS"/>
</dbReference>
<feature type="domain" description="Major facilitator superfamily (MFS) profile" evidence="9">
    <location>
        <begin position="29"/>
        <end position="471"/>
    </location>
</feature>
<feature type="transmembrane region" description="Helical" evidence="8">
    <location>
        <begin position="316"/>
        <end position="337"/>
    </location>
</feature>
<dbReference type="Gene3D" id="1.20.1250.20">
    <property type="entry name" value="MFS general substrate transporter like domains"/>
    <property type="match status" value="1"/>
</dbReference>
<dbReference type="AlphaFoldDB" id="A0A9Q0BH25"/>